<dbReference type="GO" id="GO:0012505">
    <property type="term" value="C:endomembrane system"/>
    <property type="evidence" value="ECO:0007669"/>
    <property type="project" value="UniProtKB-SubCell"/>
</dbReference>
<dbReference type="OrthoDB" id="9800202at2"/>
<feature type="transmembrane region" description="Helical" evidence="5">
    <location>
        <begin position="98"/>
        <end position="120"/>
    </location>
</feature>
<evidence type="ECO:0000256" key="3">
    <source>
        <dbReference type="ARBA" id="ARBA00022989"/>
    </source>
</evidence>
<accession>A0A3D8GQW0</accession>
<dbReference type="Pfam" id="PF06803">
    <property type="entry name" value="DUF1232"/>
    <property type="match status" value="1"/>
</dbReference>
<dbReference type="EMBL" id="QNQT01000004">
    <property type="protein sequence ID" value="RDU36818.1"/>
    <property type="molecule type" value="Genomic_DNA"/>
</dbReference>
<protein>
    <recommendedName>
        <fullName evidence="6">DUF1232 domain-containing protein</fullName>
    </recommendedName>
</protein>
<gene>
    <name evidence="7" type="ORF">DRW41_12275</name>
</gene>
<feature type="domain" description="DUF1232" evidence="6">
    <location>
        <begin position="31"/>
        <end position="67"/>
    </location>
</feature>
<evidence type="ECO:0000256" key="1">
    <source>
        <dbReference type="ARBA" id="ARBA00004127"/>
    </source>
</evidence>
<keyword evidence="3 5" id="KW-1133">Transmembrane helix</keyword>
<comment type="subcellular location">
    <subcellularLocation>
        <location evidence="1">Endomembrane system</location>
        <topology evidence="1">Multi-pass membrane protein</topology>
    </subcellularLocation>
</comment>
<dbReference type="AlphaFoldDB" id="A0A3D8GQW0"/>
<evidence type="ECO:0000259" key="6">
    <source>
        <dbReference type="Pfam" id="PF06803"/>
    </source>
</evidence>
<keyword evidence="2 5" id="KW-0812">Transmembrane</keyword>
<dbReference type="Proteomes" id="UP000257144">
    <property type="component" value="Unassembled WGS sequence"/>
</dbReference>
<name>A0A3D8GQW0_9BACI</name>
<dbReference type="RefSeq" id="WP_115452291.1">
    <property type="nucleotide sequence ID" value="NZ_QNQT01000004.1"/>
</dbReference>
<evidence type="ECO:0000256" key="5">
    <source>
        <dbReference type="SAM" id="Phobius"/>
    </source>
</evidence>
<dbReference type="InterPro" id="IPR010652">
    <property type="entry name" value="DUF1232"/>
</dbReference>
<reference evidence="7 8" key="1">
    <citation type="submission" date="2018-07" db="EMBL/GenBank/DDBJ databases">
        <title>Bacillus sp. YLB-04 draft genome sequence.</title>
        <authorList>
            <person name="Yu L."/>
            <person name="Tang X."/>
        </authorList>
    </citation>
    <scope>NUCLEOTIDE SEQUENCE [LARGE SCALE GENOMIC DNA]</scope>
    <source>
        <strain evidence="7 8">YLB-04</strain>
    </source>
</reference>
<comment type="caution">
    <text evidence="7">The sequence shown here is derived from an EMBL/GenBank/DDBJ whole genome shotgun (WGS) entry which is preliminary data.</text>
</comment>
<evidence type="ECO:0000313" key="7">
    <source>
        <dbReference type="EMBL" id="RDU36818.1"/>
    </source>
</evidence>
<evidence type="ECO:0000256" key="2">
    <source>
        <dbReference type="ARBA" id="ARBA00022692"/>
    </source>
</evidence>
<organism evidence="7 8">
    <name type="scientific">Neobacillus piezotolerans</name>
    <dbReference type="NCBI Taxonomy" id="2259171"/>
    <lineage>
        <taxon>Bacteria</taxon>
        <taxon>Bacillati</taxon>
        <taxon>Bacillota</taxon>
        <taxon>Bacilli</taxon>
        <taxon>Bacillales</taxon>
        <taxon>Bacillaceae</taxon>
        <taxon>Neobacillus</taxon>
    </lineage>
</organism>
<evidence type="ECO:0000256" key="4">
    <source>
        <dbReference type="ARBA" id="ARBA00023136"/>
    </source>
</evidence>
<sequence length="121" mass="13551">MQKLKQWARHLKKQIMILYFAVRDPRMPWHAKLVAAMVAAYALSPIDLIPDFIPILGYLDDVILLPLGIWVALKLIPEELRREAAIKAESAKRPVSKLGAAFIILLWALGIGAVLAALFLK</sequence>
<proteinExistence type="predicted"/>
<evidence type="ECO:0000313" key="8">
    <source>
        <dbReference type="Proteomes" id="UP000257144"/>
    </source>
</evidence>
<keyword evidence="8" id="KW-1185">Reference proteome</keyword>
<keyword evidence="4 5" id="KW-0472">Membrane</keyword>